<dbReference type="Pfam" id="PF13115">
    <property type="entry name" value="YtkA"/>
    <property type="match status" value="1"/>
</dbReference>
<organism evidence="3 4">
    <name type="scientific">Compostibacillus humi</name>
    <dbReference type="NCBI Taxonomy" id="1245525"/>
    <lineage>
        <taxon>Bacteria</taxon>
        <taxon>Bacillati</taxon>
        <taxon>Bacillota</taxon>
        <taxon>Bacilli</taxon>
        <taxon>Bacillales</taxon>
        <taxon>Bacillaceae</taxon>
        <taxon>Compostibacillus</taxon>
    </lineage>
</organism>
<name>A0A8J2XGW7_9BACI</name>
<evidence type="ECO:0000313" key="4">
    <source>
        <dbReference type="Proteomes" id="UP000602050"/>
    </source>
</evidence>
<evidence type="ECO:0000313" key="3">
    <source>
        <dbReference type="EMBL" id="GFZ85536.1"/>
    </source>
</evidence>
<feature type="chain" id="PRO_5039083710" description="YtkA-like domain-containing protein" evidence="1">
    <location>
        <begin position="19"/>
        <end position="142"/>
    </location>
</feature>
<proteinExistence type="predicted"/>
<dbReference type="EMBL" id="BMEV01000062">
    <property type="protein sequence ID" value="GFZ85536.1"/>
    <property type="molecule type" value="Genomic_DNA"/>
</dbReference>
<dbReference type="InterPro" id="IPR013783">
    <property type="entry name" value="Ig-like_fold"/>
</dbReference>
<evidence type="ECO:0000256" key="1">
    <source>
        <dbReference type="SAM" id="SignalP"/>
    </source>
</evidence>
<dbReference type="Proteomes" id="UP000602050">
    <property type="component" value="Unassembled WGS sequence"/>
</dbReference>
<accession>A0A8J2XGW7</accession>
<keyword evidence="4" id="KW-1185">Reference proteome</keyword>
<comment type="caution">
    <text evidence="3">The sequence shown here is derived from an EMBL/GenBank/DDBJ whole genome shotgun (WGS) entry which is preliminary data.</text>
</comment>
<reference evidence="3" key="1">
    <citation type="journal article" date="2014" name="Int. J. Syst. Evol. Microbiol.">
        <title>Complete genome sequence of Corynebacterium casei LMG S-19264T (=DSM 44701T), isolated from a smear-ripened cheese.</title>
        <authorList>
            <consortium name="US DOE Joint Genome Institute (JGI-PGF)"/>
            <person name="Walter F."/>
            <person name="Albersmeier A."/>
            <person name="Kalinowski J."/>
            <person name="Ruckert C."/>
        </authorList>
    </citation>
    <scope>NUCLEOTIDE SEQUENCE</scope>
    <source>
        <strain evidence="3">CGMCC 1.12360</strain>
    </source>
</reference>
<feature type="domain" description="YtkA-like" evidence="2">
    <location>
        <begin position="46"/>
        <end position="124"/>
    </location>
</feature>
<feature type="signal peptide" evidence="1">
    <location>
        <begin position="1"/>
        <end position="18"/>
    </location>
</feature>
<dbReference type="AlphaFoldDB" id="A0A8J2XGW7"/>
<sequence>MVKKLLFPILLSMILILAACGGEEQTDEDSHGHDGHSSGEEELVAIEVDFQVPETAKVNETVELVATVTYGDELVTDADEVTFEIWEQGDEENSIEIEATNNGDGTYSAETTFDKAGIFEMYAHTTARDMHTMPKVSITIEE</sequence>
<gene>
    <name evidence="3" type="ORF">GCM10010978_27020</name>
</gene>
<dbReference type="Gene3D" id="2.60.40.10">
    <property type="entry name" value="Immunoglobulins"/>
    <property type="match status" value="1"/>
</dbReference>
<dbReference type="PROSITE" id="PS51257">
    <property type="entry name" value="PROKAR_LIPOPROTEIN"/>
    <property type="match status" value="1"/>
</dbReference>
<protein>
    <recommendedName>
        <fullName evidence="2">YtkA-like domain-containing protein</fullName>
    </recommendedName>
</protein>
<dbReference type="RefSeq" id="WP_188392950.1">
    <property type="nucleotide sequence ID" value="NZ_BMEV01000062.1"/>
</dbReference>
<evidence type="ECO:0000259" key="2">
    <source>
        <dbReference type="Pfam" id="PF13115"/>
    </source>
</evidence>
<reference evidence="3" key="2">
    <citation type="submission" date="2020-09" db="EMBL/GenBank/DDBJ databases">
        <authorList>
            <person name="Sun Q."/>
            <person name="Zhou Y."/>
        </authorList>
    </citation>
    <scope>NUCLEOTIDE SEQUENCE</scope>
    <source>
        <strain evidence="3">CGMCC 1.12360</strain>
    </source>
</reference>
<keyword evidence="1" id="KW-0732">Signal</keyword>
<dbReference type="InterPro" id="IPR032693">
    <property type="entry name" value="YtkA-like_dom"/>
</dbReference>